<evidence type="ECO:0000313" key="1">
    <source>
        <dbReference type="EMBL" id="KAF6215214.1"/>
    </source>
</evidence>
<feature type="non-terminal residue" evidence="1">
    <location>
        <position position="1"/>
    </location>
</feature>
<organism evidence="1 2">
    <name type="scientific">Apolygus lucorum</name>
    <name type="common">Small green plant bug</name>
    <name type="synonym">Lygocoris lucorum</name>
    <dbReference type="NCBI Taxonomy" id="248454"/>
    <lineage>
        <taxon>Eukaryota</taxon>
        <taxon>Metazoa</taxon>
        <taxon>Ecdysozoa</taxon>
        <taxon>Arthropoda</taxon>
        <taxon>Hexapoda</taxon>
        <taxon>Insecta</taxon>
        <taxon>Pterygota</taxon>
        <taxon>Neoptera</taxon>
        <taxon>Paraneoptera</taxon>
        <taxon>Hemiptera</taxon>
        <taxon>Heteroptera</taxon>
        <taxon>Panheteroptera</taxon>
        <taxon>Cimicomorpha</taxon>
        <taxon>Miridae</taxon>
        <taxon>Mirini</taxon>
        <taxon>Apolygus</taxon>
    </lineage>
</organism>
<accession>A0A8S9Y317</accession>
<dbReference type="Proteomes" id="UP000466442">
    <property type="component" value="Unassembled WGS sequence"/>
</dbReference>
<dbReference type="EMBL" id="WIXP02000002">
    <property type="protein sequence ID" value="KAF6215214.1"/>
    <property type="molecule type" value="Genomic_DNA"/>
</dbReference>
<gene>
    <name evidence="1" type="ORF">GE061_009966</name>
</gene>
<name>A0A8S9Y317_APOLU</name>
<keyword evidence="2" id="KW-1185">Reference proteome</keyword>
<comment type="caution">
    <text evidence="1">The sequence shown here is derived from an EMBL/GenBank/DDBJ whole genome shotgun (WGS) entry which is preliminary data.</text>
</comment>
<sequence length="49" mass="5876">SRSFQDYYGLFLGDCTFQLFHTCRADILRNRRRFLILHCWSEQVSSGKC</sequence>
<reference evidence="1" key="1">
    <citation type="journal article" date="2021" name="Mol. Ecol. Resour.">
        <title>Apolygus lucorum genome provides insights into omnivorousness and mesophyll feeding.</title>
        <authorList>
            <person name="Liu Y."/>
            <person name="Liu H."/>
            <person name="Wang H."/>
            <person name="Huang T."/>
            <person name="Liu B."/>
            <person name="Yang B."/>
            <person name="Yin L."/>
            <person name="Li B."/>
            <person name="Zhang Y."/>
            <person name="Zhang S."/>
            <person name="Jiang F."/>
            <person name="Zhang X."/>
            <person name="Ren Y."/>
            <person name="Wang B."/>
            <person name="Wang S."/>
            <person name="Lu Y."/>
            <person name="Wu K."/>
            <person name="Fan W."/>
            <person name="Wang G."/>
        </authorList>
    </citation>
    <scope>NUCLEOTIDE SEQUENCE</scope>
    <source>
        <strain evidence="1">12Hb</strain>
    </source>
</reference>
<dbReference type="AlphaFoldDB" id="A0A8S9Y317"/>
<protein>
    <submittedName>
        <fullName evidence="1">Uncharacterized protein</fullName>
    </submittedName>
</protein>
<evidence type="ECO:0000313" key="2">
    <source>
        <dbReference type="Proteomes" id="UP000466442"/>
    </source>
</evidence>
<proteinExistence type="predicted"/>